<dbReference type="InterPro" id="IPR002797">
    <property type="entry name" value="Polysacc_synth"/>
</dbReference>
<keyword evidence="8" id="KW-1185">Reference proteome</keyword>
<evidence type="ECO:0000256" key="1">
    <source>
        <dbReference type="ARBA" id="ARBA00004651"/>
    </source>
</evidence>
<feature type="transmembrane region" description="Helical" evidence="6">
    <location>
        <begin position="79"/>
        <end position="102"/>
    </location>
</feature>
<dbReference type="EMBL" id="PDUD01000030">
    <property type="protein sequence ID" value="PHN03590.1"/>
    <property type="molecule type" value="Genomic_DNA"/>
</dbReference>
<dbReference type="InterPro" id="IPR050833">
    <property type="entry name" value="Poly_Biosynth_Transport"/>
</dbReference>
<dbReference type="OrthoDB" id="9814608at2"/>
<evidence type="ECO:0000256" key="3">
    <source>
        <dbReference type="ARBA" id="ARBA00022692"/>
    </source>
</evidence>
<feature type="transmembrane region" description="Helical" evidence="6">
    <location>
        <begin position="12"/>
        <end position="34"/>
    </location>
</feature>
<dbReference type="PANTHER" id="PTHR30250">
    <property type="entry name" value="PST FAMILY PREDICTED COLANIC ACID TRANSPORTER"/>
    <property type="match status" value="1"/>
</dbReference>
<evidence type="ECO:0000256" key="6">
    <source>
        <dbReference type="SAM" id="Phobius"/>
    </source>
</evidence>
<feature type="transmembrane region" description="Helical" evidence="6">
    <location>
        <begin position="405"/>
        <end position="427"/>
    </location>
</feature>
<protein>
    <submittedName>
        <fullName evidence="7">Polysaccharide biosynthesis protein</fullName>
    </submittedName>
</protein>
<dbReference type="RefSeq" id="WP_099152917.1">
    <property type="nucleotide sequence ID" value="NZ_PDUD01000030.1"/>
</dbReference>
<feature type="transmembrane region" description="Helical" evidence="6">
    <location>
        <begin position="152"/>
        <end position="174"/>
    </location>
</feature>
<feature type="transmembrane region" description="Helical" evidence="6">
    <location>
        <begin position="194"/>
        <end position="220"/>
    </location>
</feature>
<name>A0A2D0N5C2_FLAN2</name>
<dbReference type="Proteomes" id="UP000223913">
    <property type="component" value="Unassembled WGS sequence"/>
</dbReference>
<dbReference type="GO" id="GO:0005886">
    <property type="term" value="C:plasma membrane"/>
    <property type="evidence" value="ECO:0007669"/>
    <property type="project" value="UniProtKB-SubCell"/>
</dbReference>
<feature type="transmembrane region" description="Helical" evidence="6">
    <location>
        <begin position="345"/>
        <end position="368"/>
    </location>
</feature>
<gene>
    <name evidence="7" type="ORF">CRP01_25345</name>
</gene>
<keyword evidence="2" id="KW-1003">Cell membrane</keyword>
<feature type="transmembrane region" description="Helical" evidence="6">
    <location>
        <begin position="466"/>
        <end position="484"/>
    </location>
</feature>
<organism evidence="7 8">
    <name type="scientific">Flavilitoribacter nigricans (strain ATCC 23147 / DSM 23189 / NBRC 102662 / NCIMB 1420 / SS-2)</name>
    <name type="common">Lewinella nigricans</name>
    <dbReference type="NCBI Taxonomy" id="1122177"/>
    <lineage>
        <taxon>Bacteria</taxon>
        <taxon>Pseudomonadati</taxon>
        <taxon>Bacteroidota</taxon>
        <taxon>Saprospiria</taxon>
        <taxon>Saprospirales</taxon>
        <taxon>Lewinellaceae</taxon>
        <taxon>Flavilitoribacter</taxon>
    </lineage>
</organism>
<feature type="transmembrane region" description="Helical" evidence="6">
    <location>
        <begin position="439"/>
        <end position="460"/>
    </location>
</feature>
<feature type="transmembrane region" description="Helical" evidence="6">
    <location>
        <begin position="380"/>
        <end position="399"/>
    </location>
</feature>
<evidence type="ECO:0000256" key="5">
    <source>
        <dbReference type="ARBA" id="ARBA00023136"/>
    </source>
</evidence>
<dbReference type="AlphaFoldDB" id="A0A2D0N5C2"/>
<feature type="transmembrane region" description="Helical" evidence="6">
    <location>
        <begin position="272"/>
        <end position="290"/>
    </location>
</feature>
<keyword evidence="4 6" id="KW-1133">Transmembrane helix</keyword>
<feature type="transmembrane region" description="Helical" evidence="6">
    <location>
        <begin position="40"/>
        <end position="59"/>
    </location>
</feature>
<sequence length="497" mass="57027">MSIKRLAKDTAIYGLSSILGRALYFLLTPLYTQIFATEEYGVVSVIFAFTAIVMVLFTYRMETAYFRFESDKGEKAQPYFDTAMISIVVSTLVLGTVFWLLAPQLAAFLEYPDQVYLFRIAVLILAFDALSEIPLSRLRLEGRPIRFAVVRLTGIITNIGLNLFFLVFCPYALARAQWSWLHPFLESVYNPDLGIGYIFLANLASSLLVFLLLSPFVWKIKLKFDWEQWRKMVYYAAPLVIVGFSYVINEVLDRALFNRLYPGEEARSQLGIYAANYKLAALIALFIQAYRYGAEPFFFKQKNSANAKQLYADLAGFFAAIGGIAFLAITLFIDFTKYFISNEDYWAGLQVVPILAMANIFLGLYYNFATWYKLADLTKWGAYISVGGALITIVLNVWWIPIYGYLGSAWATLICYGSMAAATWWFGRRFYPIPYRVPIIVLYLITAVGVWGLAQIWRSFLPDQLWLRNLGNIVFLLGYLLFIFRMERTKIQKYFGR</sequence>
<dbReference type="Pfam" id="PF01943">
    <property type="entry name" value="Polysacc_synt"/>
    <property type="match status" value="1"/>
</dbReference>
<accession>A0A2D0N5C2</accession>
<dbReference type="PANTHER" id="PTHR30250:SF11">
    <property type="entry name" value="O-ANTIGEN TRANSPORTER-RELATED"/>
    <property type="match status" value="1"/>
</dbReference>
<feature type="transmembrane region" description="Helical" evidence="6">
    <location>
        <begin position="114"/>
        <end position="131"/>
    </location>
</feature>
<proteinExistence type="predicted"/>
<reference evidence="7 8" key="1">
    <citation type="submission" date="2017-10" db="EMBL/GenBank/DDBJ databases">
        <title>The draft genome sequence of Lewinella nigricans NBRC 102662.</title>
        <authorList>
            <person name="Wang K."/>
        </authorList>
    </citation>
    <scope>NUCLEOTIDE SEQUENCE [LARGE SCALE GENOMIC DNA]</scope>
    <source>
        <strain evidence="7 8">NBRC 102662</strain>
    </source>
</reference>
<evidence type="ECO:0000256" key="4">
    <source>
        <dbReference type="ARBA" id="ARBA00022989"/>
    </source>
</evidence>
<keyword evidence="5 6" id="KW-0472">Membrane</keyword>
<evidence type="ECO:0000313" key="7">
    <source>
        <dbReference type="EMBL" id="PHN03590.1"/>
    </source>
</evidence>
<feature type="transmembrane region" description="Helical" evidence="6">
    <location>
        <begin position="232"/>
        <end position="252"/>
    </location>
</feature>
<evidence type="ECO:0000256" key="2">
    <source>
        <dbReference type="ARBA" id="ARBA00022475"/>
    </source>
</evidence>
<keyword evidence="3 6" id="KW-0812">Transmembrane</keyword>
<evidence type="ECO:0000313" key="8">
    <source>
        <dbReference type="Proteomes" id="UP000223913"/>
    </source>
</evidence>
<feature type="transmembrane region" description="Helical" evidence="6">
    <location>
        <begin position="310"/>
        <end position="333"/>
    </location>
</feature>
<comment type="caution">
    <text evidence="7">The sequence shown here is derived from an EMBL/GenBank/DDBJ whole genome shotgun (WGS) entry which is preliminary data.</text>
</comment>
<comment type="subcellular location">
    <subcellularLocation>
        <location evidence="1">Cell membrane</location>
        <topology evidence="1">Multi-pass membrane protein</topology>
    </subcellularLocation>
</comment>